<organism evidence="2">
    <name type="scientific">uncultured marine group II/III euryarchaeote AD1000_23_G03</name>
    <dbReference type="NCBI Taxonomy" id="1457739"/>
    <lineage>
        <taxon>Archaea</taxon>
        <taxon>Methanobacteriati</taxon>
        <taxon>Methanobacteriota</taxon>
        <taxon>environmental samples</taxon>
    </lineage>
</organism>
<dbReference type="AlphaFoldDB" id="A0A075FS58"/>
<reference evidence="2" key="1">
    <citation type="journal article" date="2014" name="Genome Biol. Evol.">
        <title>Pangenome evidence for extensive interdomain horizontal transfer affecting lineage core and shell genes in uncultured planktonic thaumarchaeota and euryarchaeota.</title>
        <authorList>
            <person name="Deschamps P."/>
            <person name="Zivanovic Y."/>
            <person name="Moreira D."/>
            <person name="Rodriguez-Valera F."/>
            <person name="Lopez-Garcia P."/>
        </authorList>
    </citation>
    <scope>NUCLEOTIDE SEQUENCE</scope>
</reference>
<keyword evidence="1" id="KW-0472">Membrane</keyword>
<evidence type="ECO:0000256" key="1">
    <source>
        <dbReference type="SAM" id="Phobius"/>
    </source>
</evidence>
<proteinExistence type="predicted"/>
<keyword evidence="1" id="KW-0812">Transmembrane</keyword>
<evidence type="ECO:0000313" key="2">
    <source>
        <dbReference type="EMBL" id="AIE92452.1"/>
    </source>
</evidence>
<keyword evidence="1" id="KW-1133">Transmembrane helix</keyword>
<dbReference type="EMBL" id="KF900366">
    <property type="protein sequence ID" value="AIE92452.1"/>
    <property type="molecule type" value="Genomic_DNA"/>
</dbReference>
<protein>
    <submittedName>
        <fullName evidence="2">Uncharacterized protein</fullName>
    </submittedName>
</protein>
<name>A0A075FS58_9EURY</name>
<accession>A0A075FS58</accession>
<sequence length="173" mass="18282">MSMMRVILLIVSGLCALLMIGGMIGYTYEDSIDGVPVPMVAGQVGFADEPLTESAIPSALISPELTITWDADVWVGLVTQEEYNRCAPSDGISTSCGPSSTDFAAGGPSTEDAKTFTYDIGGEVYYPVDGQSFGGTESTVDVDYSVKVTLAWPVIIFLGALGTGLQVLAYRMR</sequence>
<feature type="transmembrane region" description="Helical" evidence="1">
    <location>
        <begin position="150"/>
        <end position="170"/>
    </location>
</feature>